<accession>A0A0A8YYV1</accession>
<reference evidence="1" key="2">
    <citation type="journal article" date="2015" name="Data Brief">
        <title>Shoot transcriptome of the giant reed, Arundo donax.</title>
        <authorList>
            <person name="Barrero R.A."/>
            <person name="Guerrero F.D."/>
            <person name="Moolhuijzen P."/>
            <person name="Goolsby J.A."/>
            <person name="Tidwell J."/>
            <person name="Bellgard S.E."/>
            <person name="Bellgard M.I."/>
        </authorList>
    </citation>
    <scope>NUCLEOTIDE SEQUENCE</scope>
    <source>
        <tissue evidence="1">Shoot tissue taken approximately 20 cm above the soil surface</tissue>
    </source>
</reference>
<dbReference type="EMBL" id="GBRH01268260">
    <property type="protein sequence ID" value="JAD29635.1"/>
    <property type="molecule type" value="Transcribed_RNA"/>
</dbReference>
<reference evidence="1" key="1">
    <citation type="submission" date="2014-09" db="EMBL/GenBank/DDBJ databases">
        <authorList>
            <person name="Magalhaes I.L.F."/>
            <person name="Oliveira U."/>
            <person name="Santos F.R."/>
            <person name="Vidigal T.H.D.A."/>
            <person name="Brescovit A.D."/>
            <person name="Santos A.J."/>
        </authorList>
    </citation>
    <scope>NUCLEOTIDE SEQUENCE</scope>
    <source>
        <tissue evidence="1">Shoot tissue taken approximately 20 cm above the soil surface</tissue>
    </source>
</reference>
<organism evidence="1">
    <name type="scientific">Arundo donax</name>
    <name type="common">Giant reed</name>
    <name type="synonym">Donax arundinaceus</name>
    <dbReference type="NCBI Taxonomy" id="35708"/>
    <lineage>
        <taxon>Eukaryota</taxon>
        <taxon>Viridiplantae</taxon>
        <taxon>Streptophyta</taxon>
        <taxon>Embryophyta</taxon>
        <taxon>Tracheophyta</taxon>
        <taxon>Spermatophyta</taxon>
        <taxon>Magnoliopsida</taxon>
        <taxon>Liliopsida</taxon>
        <taxon>Poales</taxon>
        <taxon>Poaceae</taxon>
        <taxon>PACMAD clade</taxon>
        <taxon>Arundinoideae</taxon>
        <taxon>Arundineae</taxon>
        <taxon>Arundo</taxon>
    </lineage>
</organism>
<sequence>MEWEEIAKEHVYNPNRYTAQVQLFS</sequence>
<name>A0A0A8YYV1_ARUDO</name>
<proteinExistence type="predicted"/>
<protein>
    <submittedName>
        <fullName evidence="1">Uncharacterized protein</fullName>
    </submittedName>
</protein>
<evidence type="ECO:0000313" key="1">
    <source>
        <dbReference type="EMBL" id="JAD29635.1"/>
    </source>
</evidence>
<dbReference type="AlphaFoldDB" id="A0A0A8YYV1"/>